<sequence>MDAKASPSSSRRDESDESEYDSGKETVSKPNIKKKRYSQIYNVDWERKFVWIRKSQKGKTFFHCTACRRDYIGELTEITRHELTSRHVISAKGLVKQKTVLDSFQQTRGEDEVREGEVRLASFIVEHNINFNASNHLPPLIKAVCSDSQIAKKLILGRNKCSSIVKNALGRNNFHELIKTLKTQKFSLIVDESTDIGSSKHLCLVAKHLDKYKVHDSFLALLPLEESASADSLYGLIKKMFVEHGIDYVQNMIGFGSDGANTMMGSRHSLMTLLKNDIPNLFVMKCSCHSFAICCSYACKKLPDSTEKLLREIYKYFQYSPKKFSQFRQFQDFCAVKPHKMLQPSQTRWLSLVSVVRRVLEQWNALKLFFQNEVLTDPDKSITNADTIHISMENVFQKMYLHFLDFILAMVTDLNKLMQAEDPKIFILYTKVESIIKIIIEMFVKPTALDSDVSKIDYKLPHNLLPLPEVYLGGAVAAFILENKNLPDSELKKFRISCIHFYQELIDQIKLRFPFDRADLKNMDLLIPANICNKKHSSVMPLVISFSHIISSDQYNNIDLEWRLLRNSVYQEMEKLDFQKFWEYVSQLKNGLGEQMFPNIIKLVTTNDIRTPDNLMDLATSVEMVAFSDDDVATTIFPADQFVARPNEFTARTILLHDNSAEYVHILDLIM</sequence>
<proteinExistence type="predicted"/>
<accession>A0A6P7H114</accession>
<dbReference type="InterPro" id="IPR012337">
    <property type="entry name" value="RNaseH-like_sf"/>
</dbReference>
<protein>
    <submittedName>
        <fullName evidence="2">Uncharacterized protein LOC114344781</fullName>
    </submittedName>
</protein>
<organism evidence="2">
    <name type="scientific">Diabrotica virgifera virgifera</name>
    <name type="common">western corn rootworm</name>
    <dbReference type="NCBI Taxonomy" id="50390"/>
    <lineage>
        <taxon>Eukaryota</taxon>
        <taxon>Metazoa</taxon>
        <taxon>Ecdysozoa</taxon>
        <taxon>Arthropoda</taxon>
        <taxon>Hexapoda</taxon>
        <taxon>Insecta</taxon>
        <taxon>Pterygota</taxon>
        <taxon>Neoptera</taxon>
        <taxon>Endopterygota</taxon>
        <taxon>Coleoptera</taxon>
        <taxon>Polyphaga</taxon>
        <taxon>Cucujiformia</taxon>
        <taxon>Chrysomeloidea</taxon>
        <taxon>Chrysomelidae</taxon>
        <taxon>Galerucinae</taxon>
        <taxon>Diabroticina</taxon>
        <taxon>Diabroticites</taxon>
        <taxon>Diabrotica</taxon>
    </lineage>
</organism>
<dbReference type="AlphaFoldDB" id="A0A6P7H114"/>
<gene>
    <name evidence="2" type="primary">LOC114344781</name>
</gene>
<evidence type="ECO:0000256" key="1">
    <source>
        <dbReference type="SAM" id="MobiDB-lite"/>
    </source>
</evidence>
<dbReference type="SUPFAM" id="SSF53098">
    <property type="entry name" value="Ribonuclease H-like"/>
    <property type="match status" value="1"/>
</dbReference>
<dbReference type="PANTHER" id="PTHR37162:SF1">
    <property type="entry name" value="BED-TYPE DOMAIN-CONTAINING PROTEIN"/>
    <property type="match status" value="1"/>
</dbReference>
<dbReference type="InParanoid" id="A0A6P7H114"/>
<evidence type="ECO:0000313" key="2">
    <source>
        <dbReference type="RefSeq" id="XP_028151413.1"/>
    </source>
</evidence>
<name>A0A6P7H114_DIAVI</name>
<feature type="region of interest" description="Disordered" evidence="1">
    <location>
        <begin position="1"/>
        <end position="27"/>
    </location>
</feature>
<dbReference type="RefSeq" id="XP_028151413.1">
    <property type="nucleotide sequence ID" value="XM_028295612.1"/>
</dbReference>
<dbReference type="PANTHER" id="PTHR37162">
    <property type="entry name" value="HAT FAMILY DIMERISATION DOMAINCONTAINING PROTEIN-RELATED"/>
    <property type="match status" value="1"/>
</dbReference>
<reference evidence="2" key="1">
    <citation type="submission" date="2025-08" db="UniProtKB">
        <authorList>
            <consortium name="RefSeq"/>
        </authorList>
    </citation>
    <scope>IDENTIFICATION</scope>
    <source>
        <tissue evidence="2">Whole insect</tissue>
    </source>
</reference>